<evidence type="ECO:0000259" key="3">
    <source>
        <dbReference type="PROSITE" id="PS50977"/>
    </source>
</evidence>
<dbReference type="InterPro" id="IPR009057">
    <property type="entry name" value="Homeodomain-like_sf"/>
</dbReference>
<dbReference type="PANTHER" id="PTHR30055">
    <property type="entry name" value="HTH-TYPE TRANSCRIPTIONAL REGULATOR RUTR"/>
    <property type="match status" value="1"/>
</dbReference>
<evidence type="ECO:0000313" key="4">
    <source>
        <dbReference type="EMBL" id="MCV3273853.1"/>
    </source>
</evidence>
<dbReference type="Pfam" id="PF00440">
    <property type="entry name" value="TetR_N"/>
    <property type="match status" value="1"/>
</dbReference>
<dbReference type="EMBL" id="JALIEB010000021">
    <property type="protein sequence ID" value="MCV3273853.1"/>
    <property type="molecule type" value="Genomic_DNA"/>
</dbReference>
<dbReference type="Gene3D" id="1.10.10.60">
    <property type="entry name" value="Homeodomain-like"/>
    <property type="match status" value="1"/>
</dbReference>
<proteinExistence type="predicted"/>
<dbReference type="SUPFAM" id="SSF46689">
    <property type="entry name" value="Homeodomain-like"/>
    <property type="match status" value="1"/>
</dbReference>
<reference evidence="4 5" key="1">
    <citation type="submission" date="2022-04" db="EMBL/GenBank/DDBJ databases">
        <title>Roseobacter sp. WL0113 is a bacterium isolated from neritic sediment.</title>
        <authorList>
            <person name="Wang L."/>
            <person name="He W."/>
            <person name="Zhang D.-F."/>
        </authorList>
    </citation>
    <scope>NUCLEOTIDE SEQUENCE [LARGE SCALE GENOMIC DNA]</scope>
    <source>
        <strain evidence="4 5">WL0113</strain>
    </source>
</reference>
<dbReference type="PROSITE" id="PS50977">
    <property type="entry name" value="HTH_TETR_2"/>
    <property type="match status" value="1"/>
</dbReference>
<dbReference type="RefSeq" id="WP_263846060.1">
    <property type="nucleotide sequence ID" value="NZ_JALIEB010000021.1"/>
</dbReference>
<evidence type="ECO:0000256" key="1">
    <source>
        <dbReference type="ARBA" id="ARBA00023125"/>
    </source>
</evidence>
<feature type="DNA-binding region" description="H-T-H motif" evidence="2">
    <location>
        <begin position="32"/>
        <end position="51"/>
    </location>
</feature>
<dbReference type="InterPro" id="IPR036271">
    <property type="entry name" value="Tet_transcr_reg_TetR-rel_C_sf"/>
</dbReference>
<dbReference type="InterPro" id="IPR001647">
    <property type="entry name" value="HTH_TetR"/>
</dbReference>
<dbReference type="PRINTS" id="PR00455">
    <property type="entry name" value="HTHTETR"/>
</dbReference>
<organism evidence="4 5">
    <name type="scientific">Roseobacter sinensis</name>
    <dbReference type="NCBI Taxonomy" id="2931391"/>
    <lineage>
        <taxon>Bacteria</taxon>
        <taxon>Pseudomonadati</taxon>
        <taxon>Pseudomonadota</taxon>
        <taxon>Alphaproteobacteria</taxon>
        <taxon>Rhodobacterales</taxon>
        <taxon>Roseobacteraceae</taxon>
        <taxon>Roseobacter</taxon>
    </lineage>
</organism>
<dbReference type="Pfam" id="PF14246">
    <property type="entry name" value="TetR_C_7"/>
    <property type="match status" value="1"/>
</dbReference>
<dbReference type="Gene3D" id="1.10.357.10">
    <property type="entry name" value="Tetracycline Repressor, domain 2"/>
    <property type="match status" value="1"/>
</dbReference>
<dbReference type="SUPFAM" id="SSF48498">
    <property type="entry name" value="Tetracyclin repressor-like, C-terminal domain"/>
    <property type="match status" value="1"/>
</dbReference>
<name>A0ABT3BJU3_9RHOB</name>
<protein>
    <submittedName>
        <fullName evidence="4">TetR/AcrR family transcriptional regulator</fullName>
    </submittedName>
</protein>
<sequence length="203" mass="22478">MTDCSAPPASKYDLIFRAAVEEFQENGFADARMDRVSARAEVSKRTVYKYFESKENLFRSIIDAFAARFSGVQDIRYDPARPLREQLVELAWAEGRLLIAADVIAMARMIISETLRNPELAEEANSKIDKTGVFAAMLRAASEDGKMSISDPEDAAVEFIGLIKSKAFWPVIFGAPVVTAAQMDKIVETSVDMMMSRYGTGPS</sequence>
<keyword evidence="1 2" id="KW-0238">DNA-binding</keyword>
<comment type="caution">
    <text evidence="4">The sequence shown here is derived from an EMBL/GenBank/DDBJ whole genome shotgun (WGS) entry which is preliminary data.</text>
</comment>
<keyword evidence="5" id="KW-1185">Reference proteome</keyword>
<evidence type="ECO:0000256" key="2">
    <source>
        <dbReference type="PROSITE-ProRule" id="PRU00335"/>
    </source>
</evidence>
<evidence type="ECO:0000313" key="5">
    <source>
        <dbReference type="Proteomes" id="UP001208690"/>
    </source>
</evidence>
<dbReference type="PANTHER" id="PTHR30055:SF224">
    <property type="entry name" value="TRANSCRIPTIONAL REGULATOR TETR FAMILY"/>
    <property type="match status" value="1"/>
</dbReference>
<feature type="domain" description="HTH tetR-type" evidence="3">
    <location>
        <begin position="9"/>
        <end position="69"/>
    </location>
</feature>
<gene>
    <name evidence="4" type="ORF">MUB52_20655</name>
</gene>
<accession>A0ABT3BJU3</accession>
<dbReference type="InterPro" id="IPR050109">
    <property type="entry name" value="HTH-type_TetR-like_transc_reg"/>
</dbReference>
<dbReference type="InterPro" id="IPR039536">
    <property type="entry name" value="TetR_C_Proteobacteria"/>
</dbReference>
<dbReference type="Proteomes" id="UP001208690">
    <property type="component" value="Unassembled WGS sequence"/>
</dbReference>